<dbReference type="PANTHER" id="PTHR23504:SF15">
    <property type="entry name" value="MAJOR FACILITATOR SUPERFAMILY (MFS) PROFILE DOMAIN-CONTAINING PROTEIN"/>
    <property type="match status" value="1"/>
</dbReference>
<dbReference type="InterPro" id="IPR036259">
    <property type="entry name" value="MFS_trans_sf"/>
</dbReference>
<dbReference type="PRINTS" id="PR01035">
    <property type="entry name" value="TCRTETA"/>
</dbReference>
<evidence type="ECO:0000256" key="2">
    <source>
        <dbReference type="ARBA" id="ARBA00022448"/>
    </source>
</evidence>
<reference evidence="8" key="1">
    <citation type="submission" date="2022-09" db="EMBL/GenBank/DDBJ databases">
        <title>Actin cytoskeleton and complex cell architecture in an #Asgard archaeon.</title>
        <authorList>
            <person name="Ponce Toledo R.I."/>
            <person name="Schleper C."/>
            <person name="Rodrigues Oliveira T."/>
            <person name="Wollweber F."/>
            <person name="Xu J."/>
            <person name="Rittmann S."/>
            <person name="Klingl A."/>
            <person name="Pilhofer M."/>
        </authorList>
    </citation>
    <scope>NUCLEOTIDE SEQUENCE</scope>
    <source>
        <strain evidence="8">B-35</strain>
    </source>
</reference>
<feature type="domain" description="Major facilitator superfamily (MFS) profile" evidence="7">
    <location>
        <begin position="10"/>
        <end position="401"/>
    </location>
</feature>
<gene>
    <name evidence="8" type="ORF">NEF87_003744</name>
</gene>
<dbReference type="PROSITE" id="PS50850">
    <property type="entry name" value="MFS"/>
    <property type="match status" value="1"/>
</dbReference>
<comment type="subcellular location">
    <subcellularLocation>
        <location evidence="1">Membrane</location>
        <topology evidence="1">Multi-pass membrane protein</topology>
    </subcellularLocation>
</comment>
<dbReference type="InterPro" id="IPR020846">
    <property type="entry name" value="MFS_dom"/>
</dbReference>
<dbReference type="PANTHER" id="PTHR23504">
    <property type="entry name" value="MAJOR FACILITATOR SUPERFAMILY DOMAIN-CONTAINING PROTEIN 10"/>
    <property type="match status" value="1"/>
</dbReference>
<feature type="transmembrane region" description="Helical" evidence="6">
    <location>
        <begin position="309"/>
        <end position="331"/>
    </location>
</feature>
<keyword evidence="3 6" id="KW-0812">Transmembrane</keyword>
<evidence type="ECO:0000313" key="9">
    <source>
        <dbReference type="Proteomes" id="UP001208689"/>
    </source>
</evidence>
<feature type="transmembrane region" description="Helical" evidence="6">
    <location>
        <begin position="12"/>
        <end position="32"/>
    </location>
</feature>
<organism evidence="8 9">
    <name type="scientific">Candidatus Lokiarchaeum ossiferum</name>
    <dbReference type="NCBI Taxonomy" id="2951803"/>
    <lineage>
        <taxon>Archaea</taxon>
        <taxon>Promethearchaeati</taxon>
        <taxon>Promethearchaeota</taxon>
        <taxon>Promethearchaeia</taxon>
        <taxon>Promethearchaeales</taxon>
        <taxon>Promethearchaeaceae</taxon>
        <taxon>Candidatus Lokiarchaeum</taxon>
    </lineage>
</organism>
<evidence type="ECO:0000256" key="6">
    <source>
        <dbReference type="SAM" id="Phobius"/>
    </source>
</evidence>
<feature type="transmembrane region" description="Helical" evidence="6">
    <location>
        <begin position="137"/>
        <end position="155"/>
    </location>
</feature>
<keyword evidence="9" id="KW-1185">Reference proteome</keyword>
<dbReference type="Pfam" id="PF07690">
    <property type="entry name" value="MFS_1"/>
    <property type="match status" value="1"/>
</dbReference>
<evidence type="ECO:0000259" key="7">
    <source>
        <dbReference type="PROSITE" id="PS50850"/>
    </source>
</evidence>
<dbReference type="CDD" id="cd17330">
    <property type="entry name" value="MFS_SLC46_TetA_like"/>
    <property type="match status" value="1"/>
</dbReference>
<keyword evidence="4 6" id="KW-1133">Transmembrane helix</keyword>
<dbReference type="InterPro" id="IPR001958">
    <property type="entry name" value="Tet-R_TetA/multi-R_MdtG-like"/>
</dbReference>
<accession>A0ABY6HYE0</accession>
<feature type="transmembrane region" description="Helical" evidence="6">
    <location>
        <begin position="76"/>
        <end position="93"/>
    </location>
</feature>
<evidence type="ECO:0000256" key="3">
    <source>
        <dbReference type="ARBA" id="ARBA00022692"/>
    </source>
</evidence>
<evidence type="ECO:0000256" key="4">
    <source>
        <dbReference type="ARBA" id="ARBA00022989"/>
    </source>
</evidence>
<feature type="transmembrane region" description="Helical" evidence="6">
    <location>
        <begin position="254"/>
        <end position="272"/>
    </location>
</feature>
<dbReference type="EMBL" id="CP104013">
    <property type="protein sequence ID" value="UYP47459.1"/>
    <property type="molecule type" value="Genomic_DNA"/>
</dbReference>
<dbReference type="InterPro" id="IPR011701">
    <property type="entry name" value="MFS"/>
</dbReference>
<keyword evidence="5 6" id="KW-0472">Membrane</keyword>
<dbReference type="Gene3D" id="1.20.1250.20">
    <property type="entry name" value="MFS general substrate transporter like domains"/>
    <property type="match status" value="1"/>
</dbReference>
<feature type="transmembrane region" description="Helical" evidence="6">
    <location>
        <begin position="220"/>
        <end position="242"/>
    </location>
</feature>
<evidence type="ECO:0000313" key="8">
    <source>
        <dbReference type="EMBL" id="UYP47459.1"/>
    </source>
</evidence>
<feature type="transmembrane region" description="Helical" evidence="6">
    <location>
        <begin position="161"/>
        <end position="182"/>
    </location>
</feature>
<feature type="transmembrane region" description="Helical" evidence="6">
    <location>
        <begin position="343"/>
        <end position="367"/>
    </location>
</feature>
<feature type="transmembrane region" description="Helical" evidence="6">
    <location>
        <begin position="284"/>
        <end position="303"/>
    </location>
</feature>
<evidence type="ECO:0000256" key="1">
    <source>
        <dbReference type="ARBA" id="ARBA00004141"/>
    </source>
</evidence>
<feature type="transmembrane region" description="Helical" evidence="6">
    <location>
        <begin position="44"/>
        <end position="64"/>
    </location>
</feature>
<sequence>MKKLNLQYPRLTPLWIAVFVDILGFSIILPFLPFFVNEYNSSPLIVGLLLSSNAIFGFICGPILGSLSDKFGRKKLLLISQLGTFIGFLILAFSQNITMLFIARIVDGIFGGQFPISKAVIGDVVPPKERSKQMTNIGIAFTLASLIGPGTGALLSDFGIIGPGLLASTLSLITIIFTAVYFKETLPLKTGTLADWQVKQSKKMEKGGSSSILQNKQAMYILLVYGLLVIGATMFQSTLSVFGFLRLGLNEKNIGLIYTLMGVFQIFYRSLFFNRIRKKFGDTWTALMGMGGYIIAFFLLTLVRTTWQLTLTVFFISFCGASARGILMGFASRVVDHKNQGKINGLTSSLDSFSQIISPLIGTFLLSLTNENIFGWVLSGLSAIVFALGIQLTKFKFDKKDEKNLTEGQIKEYKEIYSDD</sequence>
<dbReference type="SUPFAM" id="SSF103473">
    <property type="entry name" value="MFS general substrate transporter"/>
    <property type="match status" value="1"/>
</dbReference>
<keyword evidence="2" id="KW-0813">Transport</keyword>
<evidence type="ECO:0000256" key="5">
    <source>
        <dbReference type="ARBA" id="ARBA00023136"/>
    </source>
</evidence>
<feature type="transmembrane region" description="Helical" evidence="6">
    <location>
        <begin position="373"/>
        <end position="393"/>
    </location>
</feature>
<dbReference type="Proteomes" id="UP001208689">
    <property type="component" value="Chromosome"/>
</dbReference>
<proteinExistence type="predicted"/>
<protein>
    <submittedName>
        <fullName evidence="8">Multidrug resistance protein MdtG</fullName>
    </submittedName>
</protein>
<name>A0ABY6HYE0_9ARCH</name>